<dbReference type="Proteomes" id="UP000276417">
    <property type="component" value="Chromosome 1"/>
</dbReference>
<dbReference type="KEGG" id="dph:EHF33_02955"/>
<evidence type="ECO:0000313" key="2">
    <source>
        <dbReference type="Proteomes" id="UP000276417"/>
    </source>
</evidence>
<dbReference type="OrthoDB" id="70279at2"/>
<dbReference type="EMBL" id="CP034183">
    <property type="protein sequence ID" value="AZI41835.1"/>
    <property type="molecule type" value="Genomic_DNA"/>
</dbReference>
<gene>
    <name evidence="1" type="ORF">EHF33_02955</name>
</gene>
<name>A0A3G8Y9L4_9DEIO</name>
<accession>A0A3G8Y9L4</accession>
<proteinExistence type="predicted"/>
<reference evidence="1 2" key="1">
    <citation type="submission" date="2018-11" db="EMBL/GenBank/DDBJ databases">
        <title>Deinococcus shelandsis sp. nov., isolated from South Shetland Islands soil of Antarctica.</title>
        <authorList>
            <person name="Tian J."/>
        </authorList>
    </citation>
    <scope>NUCLEOTIDE SEQUENCE [LARGE SCALE GENOMIC DNA]</scope>
    <source>
        <strain evidence="1 2">S14-83T</strain>
    </source>
</reference>
<sequence>MRVFWLLVAVALAALYFTVGLRAGSLTFTPLYLLNAQGKSTYTFPTYDSGKLELTGSCQGQSGNVTFRFLAPDGTELSAVRCPPGNFSLNLSGAGDPGTYTLSANYQHYTGKVEVNAAH</sequence>
<protein>
    <submittedName>
        <fullName evidence="1">Uncharacterized protein</fullName>
    </submittedName>
</protein>
<evidence type="ECO:0000313" key="1">
    <source>
        <dbReference type="EMBL" id="AZI41835.1"/>
    </source>
</evidence>
<keyword evidence="2" id="KW-1185">Reference proteome</keyword>
<organism evidence="1 2">
    <name type="scientific">Deinococcus psychrotolerans</name>
    <dbReference type="NCBI Taxonomy" id="2489213"/>
    <lineage>
        <taxon>Bacteria</taxon>
        <taxon>Thermotogati</taxon>
        <taxon>Deinococcota</taxon>
        <taxon>Deinococci</taxon>
        <taxon>Deinococcales</taxon>
        <taxon>Deinococcaceae</taxon>
        <taxon>Deinococcus</taxon>
    </lineage>
</organism>
<dbReference type="RefSeq" id="WP_124867741.1">
    <property type="nucleotide sequence ID" value="NZ_CP034183.1"/>
</dbReference>
<dbReference type="AlphaFoldDB" id="A0A3G8Y9L4"/>